<accession>A0A6G1KQJ3</accession>
<keyword evidence="3" id="KW-1185">Reference proteome</keyword>
<organism evidence="2 3">
    <name type="scientific">Pleomassaria siparia CBS 279.74</name>
    <dbReference type="NCBI Taxonomy" id="1314801"/>
    <lineage>
        <taxon>Eukaryota</taxon>
        <taxon>Fungi</taxon>
        <taxon>Dikarya</taxon>
        <taxon>Ascomycota</taxon>
        <taxon>Pezizomycotina</taxon>
        <taxon>Dothideomycetes</taxon>
        <taxon>Pleosporomycetidae</taxon>
        <taxon>Pleosporales</taxon>
        <taxon>Pleomassariaceae</taxon>
        <taxon>Pleomassaria</taxon>
    </lineage>
</organism>
<gene>
    <name evidence="2" type="ORF">K504DRAFT_13057</name>
</gene>
<feature type="compositionally biased region" description="Polar residues" evidence="1">
    <location>
        <begin position="48"/>
        <end position="64"/>
    </location>
</feature>
<name>A0A6G1KQJ3_9PLEO</name>
<proteinExistence type="predicted"/>
<dbReference type="AlphaFoldDB" id="A0A6G1KQJ3"/>
<evidence type="ECO:0000256" key="1">
    <source>
        <dbReference type="SAM" id="MobiDB-lite"/>
    </source>
</evidence>
<evidence type="ECO:0000313" key="2">
    <source>
        <dbReference type="EMBL" id="KAF2714883.1"/>
    </source>
</evidence>
<sequence length="251" mass="27569">MILAQNTIHVTHTETVTVGCSTRSNYRRGGPTFGRLPPAPTGRVPRSPSESAINFPTSTLTEPSNATAQFKNAGTSSSKSTHTKGPKLMLNLYANMTIDRIQELILDLTTDLQVVEARVKDLKCKWTPAKAQYDETNESLAPANKGSKYLETKKAYHTEMVSDDKSLSGDQKKLLDSVGWKIEDIRRAIQDSKIVQANVQANVHHIEAKVALNLEKGHKLRKDIASVEKFLATLSKNIAKTADAVLGDDDE</sequence>
<dbReference type="Proteomes" id="UP000799428">
    <property type="component" value="Unassembled WGS sequence"/>
</dbReference>
<evidence type="ECO:0000313" key="3">
    <source>
        <dbReference type="Proteomes" id="UP000799428"/>
    </source>
</evidence>
<reference evidence="2" key="1">
    <citation type="journal article" date="2020" name="Stud. Mycol.">
        <title>101 Dothideomycetes genomes: a test case for predicting lifestyles and emergence of pathogens.</title>
        <authorList>
            <person name="Haridas S."/>
            <person name="Albert R."/>
            <person name="Binder M."/>
            <person name="Bloem J."/>
            <person name="Labutti K."/>
            <person name="Salamov A."/>
            <person name="Andreopoulos B."/>
            <person name="Baker S."/>
            <person name="Barry K."/>
            <person name="Bills G."/>
            <person name="Bluhm B."/>
            <person name="Cannon C."/>
            <person name="Castanera R."/>
            <person name="Culley D."/>
            <person name="Daum C."/>
            <person name="Ezra D."/>
            <person name="Gonzalez J."/>
            <person name="Henrissat B."/>
            <person name="Kuo A."/>
            <person name="Liang C."/>
            <person name="Lipzen A."/>
            <person name="Lutzoni F."/>
            <person name="Magnuson J."/>
            <person name="Mondo S."/>
            <person name="Nolan M."/>
            <person name="Ohm R."/>
            <person name="Pangilinan J."/>
            <person name="Park H.-J."/>
            <person name="Ramirez L."/>
            <person name="Alfaro M."/>
            <person name="Sun H."/>
            <person name="Tritt A."/>
            <person name="Yoshinaga Y."/>
            <person name="Zwiers L.-H."/>
            <person name="Turgeon B."/>
            <person name="Goodwin S."/>
            <person name="Spatafora J."/>
            <person name="Crous P."/>
            <person name="Grigoriev I."/>
        </authorList>
    </citation>
    <scope>NUCLEOTIDE SEQUENCE</scope>
    <source>
        <strain evidence="2">CBS 279.74</strain>
    </source>
</reference>
<protein>
    <submittedName>
        <fullName evidence="2">Uncharacterized protein</fullName>
    </submittedName>
</protein>
<feature type="region of interest" description="Disordered" evidence="1">
    <location>
        <begin position="22"/>
        <end position="64"/>
    </location>
</feature>
<dbReference type="EMBL" id="MU005764">
    <property type="protein sequence ID" value="KAF2714883.1"/>
    <property type="molecule type" value="Genomic_DNA"/>
</dbReference>